<feature type="region of interest" description="Disordered" evidence="10">
    <location>
        <begin position="1"/>
        <end position="43"/>
    </location>
</feature>
<keyword evidence="13" id="KW-1185">Reference proteome</keyword>
<feature type="transmembrane region" description="Helical" evidence="9">
    <location>
        <begin position="103"/>
        <end position="119"/>
    </location>
</feature>
<dbReference type="Proteomes" id="UP000325291">
    <property type="component" value="Unassembled WGS sequence"/>
</dbReference>
<dbReference type="InterPro" id="IPR055348">
    <property type="entry name" value="DctQ"/>
</dbReference>
<keyword evidence="2 9" id="KW-0813">Transport</keyword>
<gene>
    <name evidence="12" type="ORF">FLO80_10285</name>
</gene>
<comment type="similarity">
    <text evidence="8 9">Belongs to the TRAP transporter small permease family.</text>
</comment>
<evidence type="ECO:0000256" key="8">
    <source>
        <dbReference type="ARBA" id="ARBA00038436"/>
    </source>
</evidence>
<dbReference type="EMBL" id="VINQ01000006">
    <property type="protein sequence ID" value="KAA0916108.1"/>
    <property type="molecule type" value="Genomic_DNA"/>
</dbReference>
<evidence type="ECO:0000256" key="1">
    <source>
        <dbReference type="ARBA" id="ARBA00004429"/>
    </source>
</evidence>
<keyword evidence="6 9" id="KW-1133">Transmembrane helix</keyword>
<evidence type="ECO:0000256" key="10">
    <source>
        <dbReference type="SAM" id="MobiDB-lite"/>
    </source>
</evidence>
<evidence type="ECO:0000256" key="7">
    <source>
        <dbReference type="ARBA" id="ARBA00023136"/>
    </source>
</evidence>
<evidence type="ECO:0000256" key="6">
    <source>
        <dbReference type="ARBA" id="ARBA00022989"/>
    </source>
</evidence>
<name>A0A5A9ZFP9_9RHOB</name>
<keyword evidence="7 9" id="KW-0472">Membrane</keyword>
<dbReference type="GO" id="GO:0022857">
    <property type="term" value="F:transmembrane transporter activity"/>
    <property type="evidence" value="ECO:0007669"/>
    <property type="project" value="UniProtKB-UniRule"/>
</dbReference>
<dbReference type="InterPro" id="IPR007387">
    <property type="entry name" value="TRAP_DctQ"/>
</dbReference>
<evidence type="ECO:0000259" key="11">
    <source>
        <dbReference type="Pfam" id="PF04290"/>
    </source>
</evidence>
<dbReference type="AlphaFoldDB" id="A0A5A9ZFP9"/>
<comment type="subcellular location">
    <subcellularLocation>
        <location evidence="1 9">Cell inner membrane</location>
        <topology evidence="1 9">Multi-pass membrane protein</topology>
    </subcellularLocation>
</comment>
<evidence type="ECO:0000256" key="5">
    <source>
        <dbReference type="ARBA" id="ARBA00022692"/>
    </source>
</evidence>
<comment type="function">
    <text evidence="9">Part of the tripartite ATP-independent periplasmic (TRAP) transport system.</text>
</comment>
<keyword evidence="5 9" id="KW-0812">Transmembrane</keyword>
<feature type="domain" description="Tripartite ATP-independent periplasmic transporters DctQ component" evidence="11">
    <location>
        <begin position="77"/>
        <end position="205"/>
    </location>
</feature>
<accession>A0A5A9ZFP9</accession>
<evidence type="ECO:0000256" key="4">
    <source>
        <dbReference type="ARBA" id="ARBA00022519"/>
    </source>
</evidence>
<dbReference type="PANTHER" id="PTHR35011:SF2">
    <property type="entry name" value="2,3-DIKETO-L-GULONATE TRAP TRANSPORTER SMALL PERMEASE PROTEIN YIAM"/>
    <property type="match status" value="1"/>
</dbReference>
<evidence type="ECO:0000256" key="3">
    <source>
        <dbReference type="ARBA" id="ARBA00022475"/>
    </source>
</evidence>
<feature type="compositionally biased region" description="Basic and acidic residues" evidence="10">
    <location>
        <begin position="14"/>
        <end position="28"/>
    </location>
</feature>
<evidence type="ECO:0000256" key="2">
    <source>
        <dbReference type="ARBA" id="ARBA00022448"/>
    </source>
</evidence>
<feature type="transmembrane region" description="Helical" evidence="9">
    <location>
        <begin position="140"/>
        <end position="159"/>
    </location>
</feature>
<evidence type="ECO:0000313" key="12">
    <source>
        <dbReference type="EMBL" id="KAA0916108.1"/>
    </source>
</evidence>
<sequence>MRPIKGASPFPAKNSDRDSSVSEDEKRSQLQSQTDTTGTDDAPLEVYQSTLPGFLGTIDTAIGRIESLFLAVGVLLMAANTVSNVIGRYIFQNSIFFSEELNRILIILITFAGISYAARQGRHIRMSAIFDALPVKPRKVLMIIIALVTAVFMFGLAWYSTQYILTQAGRGRVLPSLQIPVWMILVWVPFGFFMTGLQYALTAIKNMIEKDIYLSTNVLEGYDDEELEI</sequence>
<evidence type="ECO:0000313" key="13">
    <source>
        <dbReference type="Proteomes" id="UP000325291"/>
    </source>
</evidence>
<dbReference type="GO" id="GO:0015740">
    <property type="term" value="P:C4-dicarboxylate transport"/>
    <property type="evidence" value="ECO:0007669"/>
    <property type="project" value="TreeGrafter"/>
</dbReference>
<evidence type="ECO:0000256" key="9">
    <source>
        <dbReference type="RuleBase" id="RU369079"/>
    </source>
</evidence>
<dbReference type="GO" id="GO:0005886">
    <property type="term" value="C:plasma membrane"/>
    <property type="evidence" value="ECO:0007669"/>
    <property type="project" value="UniProtKB-SubCell"/>
</dbReference>
<protein>
    <recommendedName>
        <fullName evidence="9">TRAP transporter small permease protein</fullName>
    </recommendedName>
</protein>
<feature type="transmembrane region" description="Helical" evidence="9">
    <location>
        <begin position="68"/>
        <end position="91"/>
    </location>
</feature>
<keyword evidence="4 9" id="KW-0997">Cell inner membrane</keyword>
<dbReference type="PANTHER" id="PTHR35011">
    <property type="entry name" value="2,3-DIKETO-L-GULONATE TRAP TRANSPORTER SMALL PERMEASE PROTEIN YIAM"/>
    <property type="match status" value="1"/>
</dbReference>
<keyword evidence="3" id="KW-1003">Cell membrane</keyword>
<comment type="subunit">
    <text evidence="9">The complex comprises the extracytoplasmic solute receptor protein and the two transmembrane proteins.</text>
</comment>
<dbReference type="Pfam" id="PF04290">
    <property type="entry name" value="DctQ"/>
    <property type="match status" value="1"/>
</dbReference>
<comment type="caution">
    <text evidence="12">The sequence shown here is derived from an EMBL/GenBank/DDBJ whole genome shotgun (WGS) entry which is preliminary data.</text>
</comment>
<feature type="compositionally biased region" description="Polar residues" evidence="10">
    <location>
        <begin position="29"/>
        <end position="39"/>
    </location>
</feature>
<proteinExistence type="inferred from homology"/>
<reference evidence="12 13" key="1">
    <citation type="submission" date="2019-07" db="EMBL/GenBank/DDBJ databases">
        <title>Aquicoccus porphyridii gen. nov., sp. nov., isolated from a small marine red alga, Porphyridium marinum.</title>
        <authorList>
            <person name="Liu L."/>
        </authorList>
    </citation>
    <scope>NUCLEOTIDE SEQUENCE [LARGE SCALE GENOMIC DNA]</scope>
    <source>
        <strain evidence="12 13">L1 8-17</strain>
    </source>
</reference>
<organism evidence="12 13">
    <name type="scientific">Aquicoccus porphyridii</name>
    <dbReference type="NCBI Taxonomy" id="1852029"/>
    <lineage>
        <taxon>Bacteria</taxon>
        <taxon>Pseudomonadati</taxon>
        <taxon>Pseudomonadota</taxon>
        <taxon>Alphaproteobacteria</taxon>
        <taxon>Rhodobacterales</taxon>
        <taxon>Paracoccaceae</taxon>
        <taxon>Aquicoccus</taxon>
    </lineage>
</organism>
<feature type="transmembrane region" description="Helical" evidence="9">
    <location>
        <begin position="179"/>
        <end position="201"/>
    </location>
</feature>